<comment type="caution">
    <text evidence="1">The sequence shown here is derived from an EMBL/GenBank/DDBJ whole genome shotgun (WGS) entry which is preliminary data.</text>
</comment>
<evidence type="ECO:0000313" key="2">
    <source>
        <dbReference type="Proteomes" id="UP000589738"/>
    </source>
</evidence>
<keyword evidence="1" id="KW-0238">DNA-binding</keyword>
<dbReference type="SUPFAM" id="SSF48295">
    <property type="entry name" value="TrpR-like"/>
    <property type="match status" value="1"/>
</dbReference>
<evidence type="ECO:0000313" key="1">
    <source>
        <dbReference type="EMBL" id="MBB6369658.1"/>
    </source>
</evidence>
<dbReference type="InterPro" id="IPR010921">
    <property type="entry name" value="Trp_repressor/repl_initiator"/>
</dbReference>
<gene>
    <name evidence="1" type="ORF">HNP36_000711</name>
</gene>
<name>A0A841N813_9FLAO</name>
<dbReference type="EMBL" id="JACHLC010000001">
    <property type="protein sequence ID" value="MBB6369658.1"/>
    <property type="molecule type" value="Genomic_DNA"/>
</dbReference>
<dbReference type="GO" id="GO:0043565">
    <property type="term" value="F:sequence-specific DNA binding"/>
    <property type="evidence" value="ECO:0007669"/>
    <property type="project" value="InterPro"/>
</dbReference>
<protein>
    <submittedName>
        <fullName evidence="1">DNA-binding MarR family transcriptional regulator</fullName>
    </submittedName>
</protein>
<dbReference type="AlphaFoldDB" id="A0A841N813"/>
<proteinExistence type="predicted"/>
<sequence>MITLIMETYQKPDYGKIFQDILKKKFPNKLNDFKFLLKKKDFSALDVIQLNNKIFGVINKENDSFNQKSRSYSQSDILYILNYQKEYSFSNTQVANHFKLSRNTVSKWKKIFNI</sequence>
<dbReference type="Proteomes" id="UP000589738">
    <property type="component" value="Unassembled WGS sequence"/>
</dbReference>
<reference evidence="1 2" key="1">
    <citation type="submission" date="2020-08" db="EMBL/GenBank/DDBJ databases">
        <title>Functional genomics of gut bacteria from endangered species of beetles.</title>
        <authorList>
            <person name="Carlos-Shanley C."/>
        </authorList>
    </citation>
    <scope>NUCLEOTIDE SEQUENCE [LARGE SCALE GENOMIC DNA]</scope>
    <source>
        <strain evidence="1 2">S00136</strain>
    </source>
</reference>
<organism evidence="1 2">
    <name type="scientific">Chryseobacterium shigense</name>
    <dbReference type="NCBI Taxonomy" id="297244"/>
    <lineage>
        <taxon>Bacteria</taxon>
        <taxon>Pseudomonadati</taxon>
        <taxon>Bacteroidota</taxon>
        <taxon>Flavobacteriia</taxon>
        <taxon>Flavobacteriales</taxon>
        <taxon>Weeksellaceae</taxon>
        <taxon>Chryseobacterium group</taxon>
        <taxon>Chryseobacterium</taxon>
    </lineage>
</organism>
<accession>A0A841N813</accession>
<dbReference type="RefSeq" id="WP_228456238.1">
    <property type="nucleotide sequence ID" value="NZ_JACHLC010000001.1"/>
</dbReference>
<keyword evidence="2" id="KW-1185">Reference proteome</keyword>